<keyword evidence="3" id="KW-1185">Reference proteome</keyword>
<dbReference type="Proteomes" id="UP000221024">
    <property type="component" value="Unassembled WGS sequence"/>
</dbReference>
<protein>
    <recommendedName>
        <fullName evidence="1">Glycoside hydrolase family 13 N-terminal domain-containing protein</fullName>
    </recommendedName>
</protein>
<proteinExistence type="predicted"/>
<name>A0A2H3P1W7_9BACT</name>
<evidence type="ECO:0000313" key="2">
    <source>
        <dbReference type="EMBL" id="PEN09570.1"/>
    </source>
</evidence>
<dbReference type="InterPro" id="IPR014756">
    <property type="entry name" value="Ig_E-set"/>
</dbReference>
<organism evidence="2 3">
    <name type="scientific">Longimonas halophila</name>
    <dbReference type="NCBI Taxonomy" id="1469170"/>
    <lineage>
        <taxon>Bacteria</taxon>
        <taxon>Pseudomonadati</taxon>
        <taxon>Rhodothermota</taxon>
        <taxon>Rhodothermia</taxon>
        <taxon>Rhodothermales</taxon>
        <taxon>Salisaetaceae</taxon>
        <taxon>Longimonas</taxon>
    </lineage>
</organism>
<dbReference type="InterPro" id="IPR004193">
    <property type="entry name" value="Glyco_hydro_13_N"/>
</dbReference>
<dbReference type="OrthoDB" id="5451596at2"/>
<accession>A0A2H3P1W7</accession>
<feature type="domain" description="Glycoside hydrolase family 13 N-terminal" evidence="1">
    <location>
        <begin position="24"/>
        <end position="84"/>
    </location>
</feature>
<sequence>MIKKRAYKNVVRVTFELPGDAVNEQACVAGSFNDWTPSDLPMEYVKTRDVWKAAVSLEPDSTYEFKYRIDGDAWLNDPEADDYASNPYVEKNSVVHT</sequence>
<evidence type="ECO:0000313" key="3">
    <source>
        <dbReference type="Proteomes" id="UP000221024"/>
    </source>
</evidence>
<reference evidence="2 3" key="1">
    <citation type="submission" date="2017-10" db="EMBL/GenBank/DDBJ databases">
        <title>Draft genome of Longimonas halophila.</title>
        <authorList>
            <person name="Goh K.M."/>
            <person name="Shamsir M.S."/>
            <person name="Lim S.W."/>
        </authorList>
    </citation>
    <scope>NUCLEOTIDE SEQUENCE [LARGE SCALE GENOMIC DNA]</scope>
    <source>
        <strain evidence="2 3">KCTC 42399</strain>
    </source>
</reference>
<gene>
    <name evidence="2" type="ORF">CRI93_02230</name>
</gene>
<dbReference type="RefSeq" id="WP_098060968.1">
    <property type="nucleotide sequence ID" value="NZ_PDEP01000001.1"/>
</dbReference>
<dbReference type="Pfam" id="PF02922">
    <property type="entry name" value="CBM_48"/>
    <property type="match status" value="1"/>
</dbReference>
<evidence type="ECO:0000259" key="1">
    <source>
        <dbReference type="Pfam" id="PF02922"/>
    </source>
</evidence>
<dbReference type="GO" id="GO:0005975">
    <property type="term" value="P:carbohydrate metabolic process"/>
    <property type="evidence" value="ECO:0007669"/>
    <property type="project" value="InterPro"/>
</dbReference>
<comment type="caution">
    <text evidence="2">The sequence shown here is derived from an EMBL/GenBank/DDBJ whole genome shotgun (WGS) entry which is preliminary data.</text>
</comment>
<dbReference type="GO" id="GO:0004553">
    <property type="term" value="F:hydrolase activity, hydrolyzing O-glycosyl compounds"/>
    <property type="evidence" value="ECO:0007669"/>
    <property type="project" value="InterPro"/>
</dbReference>
<dbReference type="EMBL" id="PDEP01000001">
    <property type="protein sequence ID" value="PEN09570.1"/>
    <property type="molecule type" value="Genomic_DNA"/>
</dbReference>
<dbReference type="AlphaFoldDB" id="A0A2H3P1W7"/>
<dbReference type="InterPro" id="IPR013783">
    <property type="entry name" value="Ig-like_fold"/>
</dbReference>
<dbReference type="SUPFAM" id="SSF81296">
    <property type="entry name" value="E set domains"/>
    <property type="match status" value="1"/>
</dbReference>
<dbReference type="Gene3D" id="2.60.40.10">
    <property type="entry name" value="Immunoglobulins"/>
    <property type="match status" value="1"/>
</dbReference>
<dbReference type="CDD" id="cd07184">
    <property type="entry name" value="E_set_Isoamylase_like_N"/>
    <property type="match status" value="1"/>
</dbReference>